<evidence type="ECO:0000313" key="6">
    <source>
        <dbReference type="EMBL" id="KAK7091425.1"/>
    </source>
</evidence>
<dbReference type="EMBL" id="JBAMIC010000022">
    <property type="protein sequence ID" value="KAK7091425.1"/>
    <property type="molecule type" value="Genomic_DNA"/>
</dbReference>
<dbReference type="Pfam" id="PF07525">
    <property type="entry name" value="SOCS_box"/>
    <property type="match status" value="1"/>
</dbReference>
<evidence type="ECO:0000256" key="4">
    <source>
        <dbReference type="SAM" id="MobiDB-lite"/>
    </source>
</evidence>
<dbReference type="SUPFAM" id="SSF48403">
    <property type="entry name" value="Ankyrin repeat"/>
    <property type="match status" value="2"/>
</dbReference>
<feature type="compositionally biased region" description="Acidic residues" evidence="4">
    <location>
        <begin position="380"/>
        <end position="394"/>
    </location>
</feature>
<dbReference type="PANTHER" id="PTHR24141">
    <property type="entry name" value="2-5A-DEPENDENT RIBONUCLEASE"/>
    <property type="match status" value="1"/>
</dbReference>
<dbReference type="GO" id="GO:0003723">
    <property type="term" value="F:RNA binding"/>
    <property type="evidence" value="ECO:0007669"/>
    <property type="project" value="TreeGrafter"/>
</dbReference>
<name>A0AAN9AQQ5_9CAEN</name>
<evidence type="ECO:0000313" key="7">
    <source>
        <dbReference type="Proteomes" id="UP001374579"/>
    </source>
</evidence>
<dbReference type="SMART" id="SM00248">
    <property type="entry name" value="ANK"/>
    <property type="match status" value="11"/>
</dbReference>
<dbReference type="PROSITE" id="PS50088">
    <property type="entry name" value="ANK_REPEAT"/>
    <property type="match status" value="4"/>
</dbReference>
<dbReference type="AlphaFoldDB" id="A0AAN9AQQ5"/>
<protein>
    <recommendedName>
        <fullName evidence="5">SOCS box domain-containing protein</fullName>
    </recommendedName>
</protein>
<dbReference type="InterPro" id="IPR001496">
    <property type="entry name" value="SOCS_box"/>
</dbReference>
<feature type="repeat" description="ANK" evidence="3">
    <location>
        <begin position="263"/>
        <end position="289"/>
    </location>
</feature>
<dbReference type="PROSITE" id="PS50225">
    <property type="entry name" value="SOCS"/>
    <property type="match status" value="1"/>
</dbReference>
<gene>
    <name evidence="6" type="ORF">V1264_009107</name>
</gene>
<feature type="repeat" description="ANK" evidence="3">
    <location>
        <begin position="981"/>
        <end position="1013"/>
    </location>
</feature>
<keyword evidence="1" id="KW-0677">Repeat</keyword>
<evidence type="ECO:0000256" key="2">
    <source>
        <dbReference type="ARBA" id="ARBA00023043"/>
    </source>
</evidence>
<accession>A0AAN9AQQ5</accession>
<reference evidence="6 7" key="1">
    <citation type="submission" date="2024-02" db="EMBL/GenBank/DDBJ databases">
        <title>Chromosome-scale genome assembly of the rough periwinkle Littorina saxatilis.</title>
        <authorList>
            <person name="De Jode A."/>
            <person name="Faria R."/>
            <person name="Formenti G."/>
            <person name="Sims Y."/>
            <person name="Smith T.P."/>
            <person name="Tracey A."/>
            <person name="Wood J.M.D."/>
            <person name="Zagrodzka Z.B."/>
            <person name="Johannesson K."/>
            <person name="Butlin R.K."/>
            <person name="Leder E.H."/>
        </authorList>
    </citation>
    <scope>NUCLEOTIDE SEQUENCE [LARGE SCALE GENOMIC DNA]</scope>
    <source>
        <strain evidence="6">Snail1</strain>
        <tissue evidence="6">Muscle</tissue>
    </source>
</reference>
<dbReference type="Pfam" id="PF12796">
    <property type="entry name" value="Ank_2"/>
    <property type="match status" value="1"/>
</dbReference>
<keyword evidence="2 3" id="KW-0040">ANK repeat</keyword>
<feature type="domain" description="SOCS box" evidence="5">
    <location>
        <begin position="450"/>
        <end position="484"/>
    </location>
</feature>
<comment type="caution">
    <text evidence="6">The sequence shown here is derived from an EMBL/GenBank/DDBJ whole genome shotgun (WGS) entry which is preliminary data.</text>
</comment>
<sequence length="1075" mass="115246">MPKSEDMNTASNLVARLRVLHDVIKKGDVTALKAFLDSSQNPGDVNAALGSHTAMMCALENCPDDVIPMTLLQQADFDPNAKTRRERGALHEAARLGRDTMLLQLLRVGADVNMCDHYGVTPMAVSAKENRASTTRILLAYGASVNVQDSFGNTPLNCACAAGSQEVVCILLDDPGYDVMTVDNRKKTDLSSALPSAYNVQVCGQSISRALSICRRMLWAGCDVASTNPDFRVLHERVIQNDLAGASLLLHHRPSLADLVDPKGTTPLELAVKRRSYEMALCLLRYGASPSPVFPAPPHSPRQRGVSERGRAFLLTAAAPRGPRATTGDSSAADDFHKLRFLQALLAGSFVTANNVSYLQHSDLLTSDLLRAVLAQLAQEGDEDTQGVGEDTDPETTRTSGSDTFMNDPDRTLSPGTAADGTSGPNGSVADTYGSHAVRSVCPAVRQSLTLRHQCRLAVREMLGTSLPALLPKLGLPQTVRDYISLGPDMSSCSPLDVVELHIAVTDNDVSKVRQLLLRGMDANLPLMERTPLTRALDLEPSHNDVTCYVTNIQDDVLVEERGAAVNKTYVCGLCHSEMLVTGISEEDICEHVENLRVCGTDKEEGNEKNASPQDDADLDVVSLLLRHGASVTLQDPLRDTPLHVAVSRGSCVMRRFIASVASALTTSQPTPAGCSSSAASTAHQSVATTLFTPATTAPIPVQASLHAPSRAYLGPSAESDTSQARSLGSVAHGNAAFFSALAATDSTASPAHGSDAARPGRYPEGWRVGFCDGVARTGRLLGVLDPTRSTDRLGLTPLELALLKGDMDTVRLLLALYASPPFPTTVGTGSTQNASRDEPRHAPGKVQGTNNQTLEAQAEFRQEASGADSTADNAHVKDDQADDNGRKTDSPAESVDHHQAFSTYQHPAASPAQGTDSIQFRRNHEISTDGDYEAEPLAETTDLKKAEEGLSHDFSTEGNNSWKMDENDDLAKLASWVGVTGVTALHSAAAAGLSQLANALLSQGRLAHSEDALGYTPLDAASCGGEMYRRHRASYCPHWYNDTWKSLLRVWPKCQPRPFTNDLKLRHDDDTEPR</sequence>
<dbReference type="PROSITE" id="PS50297">
    <property type="entry name" value="ANK_REP_REGION"/>
    <property type="match status" value="4"/>
</dbReference>
<feature type="compositionally biased region" description="Polar residues" evidence="4">
    <location>
        <begin position="826"/>
        <end position="835"/>
    </location>
</feature>
<keyword evidence="7" id="KW-1185">Reference proteome</keyword>
<dbReference type="CDD" id="cd03587">
    <property type="entry name" value="SOCS"/>
    <property type="match status" value="1"/>
</dbReference>
<dbReference type="Proteomes" id="UP001374579">
    <property type="component" value="Unassembled WGS sequence"/>
</dbReference>
<feature type="region of interest" description="Disordered" evidence="4">
    <location>
        <begin position="379"/>
        <end position="432"/>
    </location>
</feature>
<evidence type="ECO:0000256" key="3">
    <source>
        <dbReference type="PROSITE-ProRule" id="PRU00023"/>
    </source>
</evidence>
<dbReference type="Gene3D" id="1.25.40.20">
    <property type="entry name" value="Ankyrin repeat-containing domain"/>
    <property type="match status" value="3"/>
</dbReference>
<proteinExistence type="predicted"/>
<evidence type="ECO:0000259" key="5">
    <source>
        <dbReference type="PROSITE" id="PS50225"/>
    </source>
</evidence>
<organism evidence="6 7">
    <name type="scientific">Littorina saxatilis</name>
    <dbReference type="NCBI Taxonomy" id="31220"/>
    <lineage>
        <taxon>Eukaryota</taxon>
        <taxon>Metazoa</taxon>
        <taxon>Spiralia</taxon>
        <taxon>Lophotrochozoa</taxon>
        <taxon>Mollusca</taxon>
        <taxon>Gastropoda</taxon>
        <taxon>Caenogastropoda</taxon>
        <taxon>Littorinimorpha</taxon>
        <taxon>Littorinoidea</taxon>
        <taxon>Littorinidae</taxon>
        <taxon>Littorina</taxon>
    </lineage>
</organism>
<dbReference type="GO" id="GO:0004540">
    <property type="term" value="F:RNA nuclease activity"/>
    <property type="evidence" value="ECO:0007669"/>
    <property type="project" value="TreeGrafter"/>
</dbReference>
<feature type="region of interest" description="Disordered" evidence="4">
    <location>
        <begin position="822"/>
        <end position="897"/>
    </location>
</feature>
<dbReference type="SMART" id="SM00969">
    <property type="entry name" value="SOCS_box"/>
    <property type="match status" value="1"/>
</dbReference>
<feature type="repeat" description="ANK" evidence="3">
    <location>
        <begin position="85"/>
        <end position="117"/>
    </location>
</feature>
<dbReference type="InterPro" id="IPR002110">
    <property type="entry name" value="Ankyrin_rpt"/>
</dbReference>
<feature type="compositionally biased region" description="Basic and acidic residues" evidence="4">
    <location>
        <begin position="875"/>
        <end position="897"/>
    </location>
</feature>
<dbReference type="PRINTS" id="PR01415">
    <property type="entry name" value="ANKYRIN"/>
</dbReference>
<dbReference type="PANTHER" id="PTHR24141:SF1">
    <property type="entry name" value="2-5A-DEPENDENT RIBONUCLEASE"/>
    <property type="match status" value="1"/>
</dbReference>
<dbReference type="InterPro" id="IPR036770">
    <property type="entry name" value="Ankyrin_rpt-contain_sf"/>
</dbReference>
<feature type="repeat" description="ANK" evidence="3">
    <location>
        <begin position="118"/>
        <end position="150"/>
    </location>
</feature>
<dbReference type="GO" id="GO:0006396">
    <property type="term" value="P:RNA processing"/>
    <property type="evidence" value="ECO:0007669"/>
    <property type="project" value="TreeGrafter"/>
</dbReference>
<evidence type="ECO:0000256" key="1">
    <source>
        <dbReference type="ARBA" id="ARBA00022737"/>
    </source>
</evidence>